<keyword evidence="6" id="KW-0862">Zinc</keyword>
<evidence type="ECO:0000259" key="8">
    <source>
        <dbReference type="PROSITE" id="PS50089"/>
    </source>
</evidence>
<keyword evidence="10" id="KW-1185">Reference proteome</keyword>
<dbReference type="OrthoDB" id="21204at2759"/>
<evidence type="ECO:0000256" key="3">
    <source>
        <dbReference type="ARBA" id="ARBA00022679"/>
    </source>
</evidence>
<feature type="region of interest" description="Disordered" evidence="7">
    <location>
        <begin position="282"/>
        <end position="344"/>
    </location>
</feature>
<keyword evidence="6" id="KW-0863">Zinc-finger</keyword>
<keyword evidence="6" id="KW-0479">Metal-binding</keyword>
<gene>
    <name evidence="9" type="ORF">BOTBODRAFT_172272</name>
</gene>
<evidence type="ECO:0000313" key="9">
    <source>
        <dbReference type="EMBL" id="KDQ17204.1"/>
    </source>
</evidence>
<name>A0A067MNR4_BOTB1</name>
<evidence type="ECO:0000256" key="4">
    <source>
        <dbReference type="ARBA" id="ARBA00023015"/>
    </source>
</evidence>
<evidence type="ECO:0000256" key="7">
    <source>
        <dbReference type="SAM" id="MobiDB-lite"/>
    </source>
</evidence>
<dbReference type="AlphaFoldDB" id="A0A067MNR4"/>
<protein>
    <recommendedName>
        <fullName evidence="2">RING-type E3 ubiquitin transferase</fullName>
        <ecNumber evidence="2">2.3.2.27</ecNumber>
    </recommendedName>
</protein>
<dbReference type="GO" id="GO:0000209">
    <property type="term" value="P:protein polyubiquitination"/>
    <property type="evidence" value="ECO:0007669"/>
    <property type="project" value="TreeGrafter"/>
</dbReference>
<dbReference type="SUPFAM" id="SSF57850">
    <property type="entry name" value="RING/U-box"/>
    <property type="match status" value="1"/>
</dbReference>
<dbReference type="PANTHER" id="PTHR46077:SF1">
    <property type="entry name" value="TOP1 BINDING ARGININE_SERINE RICH PROTEIN, E3 UBIQUITIN LIGASE"/>
    <property type="match status" value="1"/>
</dbReference>
<feature type="region of interest" description="Disordered" evidence="7">
    <location>
        <begin position="106"/>
        <end position="138"/>
    </location>
</feature>
<dbReference type="PANTHER" id="PTHR46077">
    <property type="entry name" value="E3 UBIQUITIN-PROTEIN LIGASE TOPORS"/>
    <property type="match status" value="1"/>
</dbReference>
<evidence type="ECO:0000256" key="1">
    <source>
        <dbReference type="ARBA" id="ARBA00000900"/>
    </source>
</evidence>
<dbReference type="EC" id="2.3.2.27" evidence="2"/>
<sequence>MEELAIEPKCSRLESSPEVRSAEQEAKAAQSEAESAGEDTCIICLHGVVDRTVLPACSHDSFCFECILVWTAQSRKCPLCSAPFGTHLIHQIRSQYDFQKYYLPPLRTSPPPLPPIQRHPRRQRREEPEWGRSQRAAQSEATLLERAIEKRRWVYRHGLYAKHVASNRHTRFRPLPTPAQFAHSPELISRATAFIRRELRVWINLDVEFLTTFITSMLKEVDIRGEAAIRVLSEFLDMDSSGQRGGGSKAEHFAHELYSYLRSPYHELAAYDKVVQYDTPPHIPLPRAQSVTSRWQTRSRSRPESHTRSVSRSPSPSPSRFRSRSPSRSRSQEKEILRRTGLTGRRVGLRGTDRLLARYQATPLKIDVPII</sequence>
<organism evidence="9 10">
    <name type="scientific">Botryobasidium botryosum (strain FD-172 SS1)</name>
    <dbReference type="NCBI Taxonomy" id="930990"/>
    <lineage>
        <taxon>Eukaryota</taxon>
        <taxon>Fungi</taxon>
        <taxon>Dikarya</taxon>
        <taxon>Basidiomycota</taxon>
        <taxon>Agaricomycotina</taxon>
        <taxon>Agaricomycetes</taxon>
        <taxon>Cantharellales</taxon>
        <taxon>Botryobasidiaceae</taxon>
        <taxon>Botryobasidium</taxon>
    </lineage>
</organism>
<dbReference type="InParanoid" id="A0A067MNR4"/>
<keyword evidence="4" id="KW-0805">Transcription regulation</keyword>
<feature type="compositionally biased region" description="Pro residues" evidence="7">
    <location>
        <begin position="107"/>
        <end position="117"/>
    </location>
</feature>
<evidence type="ECO:0000313" key="10">
    <source>
        <dbReference type="Proteomes" id="UP000027195"/>
    </source>
</evidence>
<keyword evidence="3" id="KW-0808">Transferase</keyword>
<dbReference type="PROSITE" id="PS50089">
    <property type="entry name" value="ZF_RING_2"/>
    <property type="match status" value="1"/>
</dbReference>
<dbReference type="STRING" id="930990.A0A067MNR4"/>
<dbReference type="Pfam" id="PF13639">
    <property type="entry name" value="zf-RING_2"/>
    <property type="match status" value="1"/>
</dbReference>
<dbReference type="InterPro" id="IPR013083">
    <property type="entry name" value="Znf_RING/FYVE/PHD"/>
</dbReference>
<dbReference type="EMBL" id="KL198024">
    <property type="protein sequence ID" value="KDQ17204.1"/>
    <property type="molecule type" value="Genomic_DNA"/>
</dbReference>
<reference evidence="10" key="1">
    <citation type="journal article" date="2014" name="Proc. Natl. Acad. Sci. U.S.A.">
        <title>Extensive sampling of basidiomycete genomes demonstrates inadequacy of the white-rot/brown-rot paradigm for wood decay fungi.</title>
        <authorList>
            <person name="Riley R."/>
            <person name="Salamov A.A."/>
            <person name="Brown D.W."/>
            <person name="Nagy L.G."/>
            <person name="Floudas D."/>
            <person name="Held B.W."/>
            <person name="Levasseur A."/>
            <person name="Lombard V."/>
            <person name="Morin E."/>
            <person name="Otillar R."/>
            <person name="Lindquist E.A."/>
            <person name="Sun H."/>
            <person name="LaButti K.M."/>
            <person name="Schmutz J."/>
            <person name="Jabbour D."/>
            <person name="Luo H."/>
            <person name="Baker S.E."/>
            <person name="Pisabarro A.G."/>
            <person name="Walton J.D."/>
            <person name="Blanchette R.A."/>
            <person name="Henrissat B."/>
            <person name="Martin F."/>
            <person name="Cullen D."/>
            <person name="Hibbett D.S."/>
            <person name="Grigoriev I.V."/>
        </authorList>
    </citation>
    <scope>NUCLEOTIDE SEQUENCE [LARGE SCALE GENOMIC DNA]</scope>
    <source>
        <strain evidence="10">FD-172 SS1</strain>
    </source>
</reference>
<dbReference type="GO" id="GO:0061630">
    <property type="term" value="F:ubiquitin protein ligase activity"/>
    <property type="evidence" value="ECO:0007669"/>
    <property type="project" value="UniProtKB-EC"/>
</dbReference>
<evidence type="ECO:0000256" key="5">
    <source>
        <dbReference type="ARBA" id="ARBA00023163"/>
    </source>
</evidence>
<dbReference type="HOGENOM" id="CLU_050242_0_1_1"/>
<feature type="compositionally biased region" description="Polar residues" evidence="7">
    <location>
        <begin position="289"/>
        <end position="298"/>
    </location>
</feature>
<proteinExistence type="predicted"/>
<evidence type="ECO:0000256" key="6">
    <source>
        <dbReference type="PROSITE-ProRule" id="PRU00175"/>
    </source>
</evidence>
<dbReference type="SMART" id="SM00184">
    <property type="entry name" value="RING"/>
    <property type="match status" value="1"/>
</dbReference>
<dbReference type="Gene3D" id="3.30.40.10">
    <property type="entry name" value="Zinc/RING finger domain, C3HC4 (zinc finger)"/>
    <property type="match status" value="1"/>
</dbReference>
<accession>A0A067MNR4</accession>
<evidence type="ECO:0000256" key="2">
    <source>
        <dbReference type="ARBA" id="ARBA00012483"/>
    </source>
</evidence>
<keyword evidence="5" id="KW-0804">Transcription</keyword>
<dbReference type="Proteomes" id="UP000027195">
    <property type="component" value="Unassembled WGS sequence"/>
</dbReference>
<dbReference type="GO" id="GO:0008270">
    <property type="term" value="F:zinc ion binding"/>
    <property type="evidence" value="ECO:0007669"/>
    <property type="project" value="UniProtKB-KW"/>
</dbReference>
<comment type="catalytic activity">
    <reaction evidence="1">
        <text>S-ubiquitinyl-[E2 ubiquitin-conjugating enzyme]-L-cysteine + [acceptor protein]-L-lysine = [E2 ubiquitin-conjugating enzyme]-L-cysteine + N(6)-ubiquitinyl-[acceptor protein]-L-lysine.</text>
        <dbReference type="EC" id="2.3.2.27"/>
    </reaction>
</comment>
<dbReference type="InterPro" id="IPR001841">
    <property type="entry name" value="Znf_RING"/>
</dbReference>
<feature type="domain" description="RING-type" evidence="8">
    <location>
        <begin position="41"/>
        <end position="81"/>
    </location>
</feature>
<dbReference type="GO" id="GO:0006513">
    <property type="term" value="P:protein monoubiquitination"/>
    <property type="evidence" value="ECO:0007669"/>
    <property type="project" value="TreeGrafter"/>
</dbReference>
<feature type="compositionally biased region" description="Low complexity" evidence="7">
    <location>
        <begin position="308"/>
        <end position="320"/>
    </location>
</feature>